<sequence>MMFKAAKAATFLVLAALLSGCATNEYADDGRGSKPIPSRLLSMMSEKSMSPSAPVVVRIFKQESELEVWKKDRSGRFALLKTYPICRWSGKLGPKRKQGDRQAPEGFYHVNAGLLNPRSQYHLAFNLGFPNKLERALGYSGSALMVHGACSSSGCYALTDEGVEEIYPVVREALKGGQSAFQVQVFPFRMTPENMARHRHDGNFAFWSNLKTGYDIFEVTRQPPKVSMCGGRYVFDKEFVGGEPKNPLAACPPAVSKVPEAVASKAEADRVAMESLISSGLALSAPSYSDGGMHPAFRQLLQRDGEEALSRRTSKTSVPVSRPSAALADPHMAQE</sequence>
<feature type="signal peptide" evidence="9">
    <location>
        <begin position="1"/>
        <end position="27"/>
    </location>
</feature>
<dbReference type="EMBL" id="CP046908">
    <property type="protein sequence ID" value="QGZ34267.1"/>
    <property type="molecule type" value="Genomic_DNA"/>
</dbReference>
<evidence type="ECO:0000256" key="1">
    <source>
        <dbReference type="ARBA" id="ARBA00004752"/>
    </source>
</evidence>
<evidence type="ECO:0000256" key="8">
    <source>
        <dbReference type="SAM" id="MobiDB-lite"/>
    </source>
</evidence>
<evidence type="ECO:0000256" key="2">
    <source>
        <dbReference type="ARBA" id="ARBA00005992"/>
    </source>
</evidence>
<feature type="active site" description="Proton donor/acceptor" evidence="7">
    <location>
        <position position="147"/>
    </location>
</feature>
<feature type="domain" description="L,D-TPase catalytic" evidence="10">
    <location>
        <begin position="55"/>
        <end position="186"/>
    </location>
</feature>
<keyword evidence="3" id="KW-0808">Transferase</keyword>
<feature type="chain" id="PRO_5032712621" description="L,D-TPase catalytic domain-containing protein" evidence="9">
    <location>
        <begin position="28"/>
        <end position="335"/>
    </location>
</feature>
<dbReference type="Proteomes" id="UP000435648">
    <property type="component" value="Chromosome"/>
</dbReference>
<dbReference type="UniPathway" id="UPA00219"/>
<dbReference type="RefSeq" id="WP_158193243.1">
    <property type="nucleotide sequence ID" value="NZ_CP046908.1"/>
</dbReference>
<evidence type="ECO:0000259" key="10">
    <source>
        <dbReference type="PROSITE" id="PS52029"/>
    </source>
</evidence>
<dbReference type="KEGG" id="siw:GH266_06950"/>
<dbReference type="OrthoDB" id="9809748at2"/>
<name>A0A857C5S9_9HYPH</name>
<dbReference type="PANTHER" id="PTHR36699:SF1">
    <property type="entry name" value="L,D-TRANSPEPTIDASE YAFK-RELATED"/>
    <property type="match status" value="1"/>
</dbReference>
<dbReference type="AlphaFoldDB" id="A0A857C5S9"/>
<evidence type="ECO:0000256" key="7">
    <source>
        <dbReference type="PROSITE-ProRule" id="PRU01373"/>
    </source>
</evidence>
<dbReference type="InterPro" id="IPR038063">
    <property type="entry name" value="Transpep_catalytic_dom"/>
</dbReference>
<reference evidence="11 12" key="1">
    <citation type="submission" date="2019-12" db="EMBL/GenBank/DDBJ databases">
        <title>The genome of Stappia indica PHM037.</title>
        <authorList>
            <person name="Kacar D."/>
            <person name="Galan B."/>
            <person name="Canedo L."/>
            <person name="Rodriguez P."/>
            <person name="de la Calle F."/>
            <person name="Garcia J.L."/>
        </authorList>
    </citation>
    <scope>NUCLEOTIDE SEQUENCE [LARGE SCALE GENOMIC DNA]</scope>
    <source>
        <strain evidence="11 12">PHM037</strain>
    </source>
</reference>
<comment type="similarity">
    <text evidence="2">Belongs to the YkuD family.</text>
</comment>
<dbReference type="Pfam" id="PF03734">
    <property type="entry name" value="YkuD"/>
    <property type="match status" value="1"/>
</dbReference>
<keyword evidence="4 7" id="KW-0133">Cell shape</keyword>
<evidence type="ECO:0000256" key="3">
    <source>
        <dbReference type="ARBA" id="ARBA00022679"/>
    </source>
</evidence>
<protein>
    <recommendedName>
        <fullName evidence="10">L,D-TPase catalytic domain-containing protein</fullName>
    </recommendedName>
</protein>
<keyword evidence="9" id="KW-0732">Signal</keyword>
<dbReference type="CDD" id="cd16913">
    <property type="entry name" value="YkuD_like"/>
    <property type="match status" value="1"/>
</dbReference>
<evidence type="ECO:0000313" key="11">
    <source>
        <dbReference type="EMBL" id="QGZ34267.1"/>
    </source>
</evidence>
<evidence type="ECO:0000256" key="4">
    <source>
        <dbReference type="ARBA" id="ARBA00022960"/>
    </source>
</evidence>
<feature type="region of interest" description="Disordered" evidence="8">
    <location>
        <begin position="299"/>
        <end position="335"/>
    </location>
</feature>
<feature type="compositionally biased region" description="Basic and acidic residues" evidence="8">
    <location>
        <begin position="301"/>
        <end position="310"/>
    </location>
</feature>
<keyword evidence="6 7" id="KW-0961">Cell wall biogenesis/degradation</keyword>
<dbReference type="GO" id="GO:0004180">
    <property type="term" value="F:carboxypeptidase activity"/>
    <property type="evidence" value="ECO:0007669"/>
    <property type="project" value="UniProtKB-ARBA"/>
</dbReference>
<dbReference type="GO" id="GO:0009252">
    <property type="term" value="P:peptidoglycan biosynthetic process"/>
    <property type="evidence" value="ECO:0007669"/>
    <property type="project" value="UniProtKB-UniPathway"/>
</dbReference>
<dbReference type="PROSITE" id="PS51257">
    <property type="entry name" value="PROKAR_LIPOPROTEIN"/>
    <property type="match status" value="1"/>
</dbReference>
<gene>
    <name evidence="11" type="ORF">GH266_06950</name>
</gene>
<proteinExistence type="inferred from homology"/>
<evidence type="ECO:0000256" key="6">
    <source>
        <dbReference type="ARBA" id="ARBA00023316"/>
    </source>
</evidence>
<comment type="pathway">
    <text evidence="1 7">Cell wall biogenesis; peptidoglycan biosynthesis.</text>
</comment>
<dbReference type="GO" id="GO:0071555">
    <property type="term" value="P:cell wall organization"/>
    <property type="evidence" value="ECO:0007669"/>
    <property type="project" value="UniProtKB-UniRule"/>
</dbReference>
<dbReference type="GO" id="GO:0008360">
    <property type="term" value="P:regulation of cell shape"/>
    <property type="evidence" value="ECO:0007669"/>
    <property type="project" value="UniProtKB-UniRule"/>
</dbReference>
<organism evidence="11 12">
    <name type="scientific">Stappia indica</name>
    <dbReference type="NCBI Taxonomy" id="538381"/>
    <lineage>
        <taxon>Bacteria</taxon>
        <taxon>Pseudomonadati</taxon>
        <taxon>Pseudomonadota</taxon>
        <taxon>Alphaproteobacteria</taxon>
        <taxon>Hyphomicrobiales</taxon>
        <taxon>Stappiaceae</taxon>
        <taxon>Stappia</taxon>
    </lineage>
</organism>
<feature type="active site" description="Nucleophile" evidence="7">
    <location>
        <position position="155"/>
    </location>
</feature>
<accession>A0A857C5S9</accession>
<dbReference type="PANTHER" id="PTHR36699">
    <property type="entry name" value="LD-TRANSPEPTIDASE"/>
    <property type="match status" value="1"/>
</dbReference>
<keyword evidence="5 7" id="KW-0573">Peptidoglycan synthesis</keyword>
<dbReference type="PROSITE" id="PS52029">
    <property type="entry name" value="LD_TPASE"/>
    <property type="match status" value="1"/>
</dbReference>
<evidence type="ECO:0000256" key="5">
    <source>
        <dbReference type="ARBA" id="ARBA00022984"/>
    </source>
</evidence>
<dbReference type="SUPFAM" id="SSF141523">
    <property type="entry name" value="L,D-transpeptidase catalytic domain-like"/>
    <property type="match status" value="1"/>
</dbReference>
<evidence type="ECO:0000256" key="9">
    <source>
        <dbReference type="SAM" id="SignalP"/>
    </source>
</evidence>
<dbReference type="GO" id="GO:0016740">
    <property type="term" value="F:transferase activity"/>
    <property type="evidence" value="ECO:0007669"/>
    <property type="project" value="UniProtKB-KW"/>
</dbReference>
<dbReference type="InterPro" id="IPR005490">
    <property type="entry name" value="LD_TPept_cat_dom"/>
</dbReference>
<evidence type="ECO:0000313" key="12">
    <source>
        <dbReference type="Proteomes" id="UP000435648"/>
    </source>
</evidence>